<protein>
    <submittedName>
        <fullName evidence="1">LamG domain-containing protein</fullName>
    </submittedName>
</protein>
<feature type="non-terminal residue" evidence="1">
    <location>
        <position position="334"/>
    </location>
</feature>
<accession>A0ABV8MAL7</accession>
<dbReference type="Proteomes" id="UP001595788">
    <property type="component" value="Unassembled WGS sequence"/>
</dbReference>
<evidence type="ECO:0000313" key="1">
    <source>
        <dbReference type="EMBL" id="MFC4147208.1"/>
    </source>
</evidence>
<organism evidence="1 2">
    <name type="scientific">Micromonospora mangrovi</name>
    <dbReference type="NCBI Taxonomy" id="1182597"/>
    <lineage>
        <taxon>Bacteria</taxon>
        <taxon>Bacillati</taxon>
        <taxon>Actinomycetota</taxon>
        <taxon>Actinomycetes</taxon>
        <taxon>Micromonosporales</taxon>
        <taxon>Micromonosporaceae</taxon>
        <taxon>Micromonospora</taxon>
    </lineage>
</organism>
<proteinExistence type="predicted"/>
<dbReference type="EMBL" id="JBHSBT010000014">
    <property type="protein sequence ID" value="MFC4147208.1"/>
    <property type="molecule type" value="Genomic_DNA"/>
</dbReference>
<reference evidence="2" key="1">
    <citation type="journal article" date="2019" name="Int. J. Syst. Evol. Microbiol.">
        <title>The Global Catalogue of Microorganisms (GCM) 10K type strain sequencing project: providing services to taxonomists for standard genome sequencing and annotation.</title>
        <authorList>
            <consortium name="The Broad Institute Genomics Platform"/>
            <consortium name="The Broad Institute Genome Sequencing Center for Infectious Disease"/>
            <person name="Wu L."/>
            <person name="Ma J."/>
        </authorList>
    </citation>
    <scope>NUCLEOTIDE SEQUENCE [LARGE SCALE GENOMIC DNA]</scope>
    <source>
        <strain evidence="2">2803GPT1-18</strain>
    </source>
</reference>
<evidence type="ECO:0000313" key="2">
    <source>
        <dbReference type="Proteomes" id="UP001595788"/>
    </source>
</evidence>
<gene>
    <name evidence="1" type="ORF">ACFO0M_13205</name>
</gene>
<keyword evidence="2" id="KW-1185">Reference proteome</keyword>
<sequence>MAPSRTPARPWRGLGGALAATILVAAGVTSVPQVAAARQTTTGSAGTPTAGLSEPEAVAAARRSGRSVEVSRLRSESSRVMATPQGSLVLESYAAPQWTKGHDGSWRQIDTALRRSADGSVAPVATLADVSFSAGGSGAAVRLPVGGGQVSLSWPGVLPVPRVEGDTAVYESVLPEVDLRLRALTDGFTWVLVVRSARAAANPALGELRFKLETSGLSKRARSGGGFEVVDASGRPVLSAGSALMWDSSGTISPEQAAGSRGVSAFAVQEKRDVVRAAPDLARKAELSTGVQGSDLVIRPDLALLRGAGTTYPVVIDPWTTINKLRWGYAGSLN</sequence>
<name>A0ABV8MAL7_9ACTN</name>
<comment type="caution">
    <text evidence="1">The sequence shown here is derived from an EMBL/GenBank/DDBJ whole genome shotgun (WGS) entry which is preliminary data.</text>
</comment>